<dbReference type="Proteomes" id="UP000035579">
    <property type="component" value="Chromosome"/>
</dbReference>
<dbReference type="EMBL" id="QUMU01000007">
    <property type="protein sequence ID" value="REG29610.1"/>
    <property type="molecule type" value="Genomic_DNA"/>
</dbReference>
<feature type="compositionally biased region" description="Basic and acidic residues" evidence="1">
    <location>
        <begin position="39"/>
        <end position="73"/>
    </location>
</feature>
<reference evidence="4 6" key="2">
    <citation type="submission" date="2018-08" db="EMBL/GenBank/DDBJ databases">
        <title>Genomic Encyclopedia of Archaeal and Bacterial Type Strains, Phase II (KMG-II): from individual species to whole genera.</title>
        <authorList>
            <person name="Goeker M."/>
        </authorList>
    </citation>
    <scope>NUCLEOTIDE SEQUENCE [LARGE SCALE GENOMIC DNA]</scope>
    <source>
        <strain evidence="4 6">DSM 2261</strain>
    </source>
</reference>
<keyword evidence="2" id="KW-1133">Transmembrane helix</keyword>
<organism evidence="3 5">
    <name type="scientific">Archangium gephyra</name>
    <dbReference type="NCBI Taxonomy" id="48"/>
    <lineage>
        <taxon>Bacteria</taxon>
        <taxon>Pseudomonadati</taxon>
        <taxon>Myxococcota</taxon>
        <taxon>Myxococcia</taxon>
        <taxon>Myxococcales</taxon>
        <taxon>Cystobacterineae</taxon>
        <taxon>Archangiaceae</taxon>
        <taxon>Archangium</taxon>
    </lineage>
</organism>
<dbReference type="EMBL" id="CP011509">
    <property type="protein sequence ID" value="AKJ07861.1"/>
    <property type="molecule type" value="Genomic_DNA"/>
</dbReference>
<evidence type="ECO:0000313" key="4">
    <source>
        <dbReference type="EMBL" id="REG29610.1"/>
    </source>
</evidence>
<dbReference type="KEGG" id="age:AA314_09487"/>
<keyword evidence="6" id="KW-1185">Reference proteome</keyword>
<reference evidence="3 5" key="1">
    <citation type="submission" date="2015-05" db="EMBL/GenBank/DDBJ databases">
        <title>Genome assembly of Archangium gephyra DSM 2261.</title>
        <authorList>
            <person name="Sharma G."/>
            <person name="Subramanian S."/>
        </authorList>
    </citation>
    <scope>NUCLEOTIDE SEQUENCE [LARGE SCALE GENOMIC DNA]</scope>
    <source>
        <strain evidence="3 5">DSM 2261</strain>
    </source>
</reference>
<proteinExistence type="predicted"/>
<evidence type="ECO:0000256" key="1">
    <source>
        <dbReference type="SAM" id="MobiDB-lite"/>
    </source>
</evidence>
<keyword evidence="2" id="KW-0812">Transmembrane</keyword>
<dbReference type="Proteomes" id="UP000256345">
    <property type="component" value="Unassembled WGS sequence"/>
</dbReference>
<evidence type="ECO:0000256" key="2">
    <source>
        <dbReference type="SAM" id="Phobius"/>
    </source>
</evidence>
<feature type="region of interest" description="Disordered" evidence="1">
    <location>
        <begin position="1"/>
        <end position="220"/>
    </location>
</feature>
<feature type="compositionally biased region" description="Basic and acidic residues" evidence="1">
    <location>
        <begin position="180"/>
        <end position="193"/>
    </location>
</feature>
<feature type="region of interest" description="Disordered" evidence="1">
    <location>
        <begin position="361"/>
        <end position="398"/>
    </location>
</feature>
<feature type="compositionally biased region" description="Basic and acidic residues" evidence="1">
    <location>
        <begin position="154"/>
        <end position="164"/>
    </location>
</feature>
<dbReference type="AlphaFoldDB" id="A0AAC8TKB2"/>
<evidence type="ECO:0000313" key="5">
    <source>
        <dbReference type="Proteomes" id="UP000035579"/>
    </source>
</evidence>
<gene>
    <name evidence="3" type="ORF">AA314_09487</name>
    <name evidence="4" type="ORF">ATI61_107306</name>
</gene>
<evidence type="ECO:0000313" key="3">
    <source>
        <dbReference type="EMBL" id="AKJ07861.1"/>
    </source>
</evidence>
<evidence type="ECO:0000313" key="6">
    <source>
        <dbReference type="Proteomes" id="UP000256345"/>
    </source>
</evidence>
<keyword evidence="2" id="KW-0472">Membrane</keyword>
<evidence type="ECO:0008006" key="7">
    <source>
        <dbReference type="Google" id="ProtNLM"/>
    </source>
</evidence>
<accession>A0AAC8TKB2</accession>
<name>A0AAC8TKB2_9BACT</name>
<sequence length="502" mass="55799">MQEERTRIGRAPTQVEVPRPSEPKEPKPTGIWNFTEDGLENRGEARSNRVREDRSAGRFEGQERPRSTGERPRLRTQTQDGAERGPRFEDPGSQRTTGERPRLRTRTQDGSERSPRFENPGQERPRATGERPRLPTGERPRLPTGERPQPGTGERPRLRTRTQEGAEPGNRFENPASPRTSERPRLPERRPVEIPRQGAEAVPVPVSTPEGPEASGDAKPLEDLLPVFSESIGQESLALHFGEELRFLGAELRPSRLPPGERAARLWAFFLAYAEANAKDPAGQSEAGRERFREVLTEHGFSGLYDVNTGRDGVEVALELLKARSPEELKQKLAEVRIEPRPETLPSEVSIPVEPHTAPLEHPAAERPATPEQKAHAFEPAAERQVQQPKQEQAGFDQKEQPTVLALQTNAAPQGVVQPPVPGLRTQTGLEVTANPEDELANRDRRGTNKRLGPHMLWNALHGFRDSQEDTALKREQWSQLAFGAIISLVGAALLVAMLASL</sequence>
<feature type="transmembrane region" description="Helical" evidence="2">
    <location>
        <begin position="481"/>
        <end position="500"/>
    </location>
</feature>
<feature type="compositionally biased region" description="Basic and acidic residues" evidence="1">
    <location>
        <begin position="81"/>
        <end position="141"/>
    </location>
</feature>
<protein>
    <recommendedName>
        <fullName evidence="7">Immediate early protein ICP0</fullName>
    </recommendedName>
</protein>